<dbReference type="EMBL" id="CAJPVJ010005791">
    <property type="protein sequence ID" value="CAG2169839.1"/>
    <property type="molecule type" value="Genomic_DNA"/>
</dbReference>
<dbReference type="AlphaFoldDB" id="A0A7R9M5G6"/>
<evidence type="ECO:0000313" key="4">
    <source>
        <dbReference type="Proteomes" id="UP000728032"/>
    </source>
</evidence>
<dbReference type="Proteomes" id="UP000728032">
    <property type="component" value="Unassembled WGS sequence"/>
</dbReference>
<name>A0A7R9M5G6_9ACAR</name>
<dbReference type="InterPro" id="IPR036058">
    <property type="entry name" value="Kazal_dom_sf"/>
</dbReference>
<evidence type="ECO:0000256" key="1">
    <source>
        <dbReference type="SAM" id="Phobius"/>
    </source>
</evidence>
<dbReference type="SMART" id="SM00280">
    <property type="entry name" value="KAZAL"/>
    <property type="match status" value="1"/>
</dbReference>
<keyword evidence="1" id="KW-0812">Transmembrane</keyword>
<sequence length="218" mass="23854">MLGFARCHRSCRSRVPRIPPLFQTKLHSTLALQLSVFRSVMKSHVMSSFSPPPLLASRRVLSVAVAAALALALLATSSLVLLDSLKALKSQLKPLSLPLSLRRRVSRGPALQTGLLSLSQRVSRRRLRARLRSVPSVPLSDPRLSCPHVRPLGSDAVTYTSTCMLSKTVCQEQRRISVVHSGSCALLQNSYKVRESFGQTKGSLILFTLSTTKCLANI</sequence>
<dbReference type="SUPFAM" id="SSF100895">
    <property type="entry name" value="Kazal-type serine protease inhibitors"/>
    <property type="match status" value="1"/>
</dbReference>
<organism evidence="3">
    <name type="scientific">Oppiella nova</name>
    <dbReference type="NCBI Taxonomy" id="334625"/>
    <lineage>
        <taxon>Eukaryota</taxon>
        <taxon>Metazoa</taxon>
        <taxon>Ecdysozoa</taxon>
        <taxon>Arthropoda</taxon>
        <taxon>Chelicerata</taxon>
        <taxon>Arachnida</taxon>
        <taxon>Acari</taxon>
        <taxon>Acariformes</taxon>
        <taxon>Sarcoptiformes</taxon>
        <taxon>Oribatida</taxon>
        <taxon>Brachypylina</taxon>
        <taxon>Oppioidea</taxon>
        <taxon>Oppiidae</taxon>
        <taxon>Oppiella</taxon>
    </lineage>
</organism>
<gene>
    <name evidence="3" type="ORF">ONB1V03_LOCUS9313</name>
</gene>
<feature type="transmembrane region" description="Helical" evidence="1">
    <location>
        <begin position="60"/>
        <end position="82"/>
    </location>
</feature>
<evidence type="ECO:0000259" key="2">
    <source>
        <dbReference type="PROSITE" id="PS51465"/>
    </source>
</evidence>
<feature type="domain" description="Kazal-like" evidence="2">
    <location>
        <begin position="153"/>
        <end position="186"/>
    </location>
</feature>
<keyword evidence="1" id="KW-1133">Transmembrane helix</keyword>
<evidence type="ECO:0000313" key="3">
    <source>
        <dbReference type="EMBL" id="CAD7652652.1"/>
    </source>
</evidence>
<dbReference type="EMBL" id="OC920616">
    <property type="protein sequence ID" value="CAD7652652.1"/>
    <property type="molecule type" value="Genomic_DNA"/>
</dbReference>
<keyword evidence="1" id="KW-0472">Membrane</keyword>
<dbReference type="CDD" id="cd00104">
    <property type="entry name" value="KAZAL_FS"/>
    <property type="match status" value="1"/>
</dbReference>
<dbReference type="InterPro" id="IPR002350">
    <property type="entry name" value="Kazal_dom"/>
</dbReference>
<accession>A0A7R9M5G6</accession>
<dbReference type="Gene3D" id="3.30.60.30">
    <property type="match status" value="1"/>
</dbReference>
<keyword evidence="4" id="KW-1185">Reference proteome</keyword>
<dbReference type="PROSITE" id="PS51465">
    <property type="entry name" value="KAZAL_2"/>
    <property type="match status" value="1"/>
</dbReference>
<reference evidence="3" key="1">
    <citation type="submission" date="2020-11" db="EMBL/GenBank/DDBJ databases">
        <authorList>
            <person name="Tran Van P."/>
        </authorList>
    </citation>
    <scope>NUCLEOTIDE SEQUENCE</scope>
</reference>
<dbReference type="Pfam" id="PF07648">
    <property type="entry name" value="Kazal_2"/>
    <property type="match status" value="1"/>
</dbReference>
<proteinExistence type="predicted"/>
<protein>
    <recommendedName>
        <fullName evidence="2">Kazal-like domain-containing protein</fullName>
    </recommendedName>
</protein>